<dbReference type="GO" id="GO:0009253">
    <property type="term" value="P:peptidoglycan catabolic process"/>
    <property type="evidence" value="ECO:0007669"/>
    <property type="project" value="InterPro"/>
</dbReference>
<dbReference type="Pfam" id="PF01520">
    <property type="entry name" value="Amidase_3"/>
    <property type="match status" value="1"/>
</dbReference>
<reference evidence="5 6" key="1">
    <citation type="journal article" date="2013" name="Genome Announc.">
        <title>Draft Genome Sequence of the Lignocellulose Decomposer Thermobifida fusca Strain TM51.</title>
        <authorList>
            <person name="Toth A."/>
            <person name="Barna T."/>
            <person name="Nagy I."/>
            <person name="Horvath B."/>
            <person name="Nagy I."/>
            <person name="Tancsics A."/>
            <person name="Kriszt B."/>
            <person name="Baka E."/>
            <person name="Fekete C."/>
            <person name="Kukolya J."/>
        </authorList>
    </citation>
    <scope>NUCLEOTIDE SEQUENCE [LARGE SCALE GENOMIC DNA]</scope>
    <source>
        <strain evidence="5 6">TM51</strain>
    </source>
</reference>
<dbReference type="InterPro" id="IPR002508">
    <property type="entry name" value="MurNAc-LAA_cat"/>
</dbReference>
<feature type="region of interest" description="Disordered" evidence="2">
    <location>
        <begin position="24"/>
        <end position="67"/>
    </location>
</feature>
<dbReference type="SMART" id="SM00646">
    <property type="entry name" value="Ami_3"/>
    <property type="match status" value="1"/>
</dbReference>
<dbReference type="InterPro" id="IPR050695">
    <property type="entry name" value="N-acetylmuramoyl_amidase_3"/>
</dbReference>
<dbReference type="GO" id="GO:0030288">
    <property type="term" value="C:outer membrane-bounded periplasmic space"/>
    <property type="evidence" value="ECO:0007669"/>
    <property type="project" value="TreeGrafter"/>
</dbReference>
<feature type="domain" description="MurNAc-LAA" evidence="4">
    <location>
        <begin position="154"/>
        <end position="278"/>
    </location>
</feature>
<gene>
    <name evidence="5" type="ORF">TM51_14160</name>
</gene>
<feature type="compositionally biased region" description="Pro residues" evidence="2">
    <location>
        <begin position="52"/>
        <end position="63"/>
    </location>
</feature>
<evidence type="ECO:0000313" key="5">
    <source>
        <dbReference type="EMBL" id="EOR70216.1"/>
    </source>
</evidence>
<accession>A0A9P2WPW8</accession>
<keyword evidence="3" id="KW-0732">Signal</keyword>
<name>A0A9P2WPW8_THEFU</name>
<evidence type="ECO:0000256" key="2">
    <source>
        <dbReference type="SAM" id="MobiDB-lite"/>
    </source>
</evidence>
<dbReference type="PANTHER" id="PTHR30404:SF0">
    <property type="entry name" value="N-ACETYLMURAMOYL-L-ALANINE AMIDASE AMIC"/>
    <property type="match status" value="1"/>
</dbReference>
<dbReference type="EMBL" id="AOSG01000083">
    <property type="protein sequence ID" value="EOR70216.1"/>
    <property type="molecule type" value="Genomic_DNA"/>
</dbReference>
<dbReference type="AlphaFoldDB" id="A0A9P2WPW8"/>
<dbReference type="SUPFAM" id="SSF53187">
    <property type="entry name" value="Zn-dependent exopeptidases"/>
    <property type="match status" value="1"/>
</dbReference>
<evidence type="ECO:0000256" key="1">
    <source>
        <dbReference type="ARBA" id="ARBA00022801"/>
    </source>
</evidence>
<dbReference type="Gene3D" id="3.40.630.40">
    <property type="entry name" value="Zn-dependent exopeptidases"/>
    <property type="match status" value="1"/>
</dbReference>
<dbReference type="GO" id="GO:0008745">
    <property type="term" value="F:N-acetylmuramoyl-L-alanine amidase activity"/>
    <property type="evidence" value="ECO:0007669"/>
    <property type="project" value="InterPro"/>
</dbReference>
<dbReference type="RefSeq" id="WP_016189287.1">
    <property type="nucleotide sequence ID" value="NZ_AOSG01000083.1"/>
</dbReference>
<feature type="chain" id="PRO_5040503472" evidence="3">
    <location>
        <begin position="26"/>
        <end position="287"/>
    </location>
</feature>
<organism evidence="5 6">
    <name type="scientific">Thermobifida fusca TM51</name>
    <dbReference type="NCBI Taxonomy" id="1169414"/>
    <lineage>
        <taxon>Bacteria</taxon>
        <taxon>Bacillati</taxon>
        <taxon>Actinomycetota</taxon>
        <taxon>Actinomycetes</taxon>
        <taxon>Streptosporangiales</taxon>
        <taxon>Nocardiopsidaceae</taxon>
        <taxon>Thermobifida</taxon>
    </lineage>
</organism>
<comment type="caution">
    <text evidence="5">The sequence shown here is derived from an EMBL/GenBank/DDBJ whole genome shotgun (WGS) entry which is preliminary data.</text>
</comment>
<feature type="signal peptide" evidence="3">
    <location>
        <begin position="1"/>
        <end position="25"/>
    </location>
</feature>
<dbReference type="PANTHER" id="PTHR30404">
    <property type="entry name" value="N-ACETYLMURAMOYL-L-ALANINE AMIDASE"/>
    <property type="match status" value="1"/>
</dbReference>
<dbReference type="Proteomes" id="UP000014184">
    <property type="component" value="Unassembled WGS sequence"/>
</dbReference>
<sequence length="287" mass="30285">MPAPPRLLRLLAAVTGILLTTACWTPPPDARPPMAETASLPLPRPDDMPGPRDTPAPSPPAAPLPLDGAVVVVDPGHNGGNADAAREISRAVPAGPSTKECDTVGSRTEDGYYEHEFTWELSLLVRDRLEEQGATVILTRDSDDGVGPCINERAKIGNEAEADAAISIHADGAAPGSRGFHVIVPGEVPGFTEPILESSYALGVALRDEFHAVTGHPYSDYLGEEGIDVRTDLGGLNLSTVPKVFLEVGNMRNPEDAAKLTDPEWRALAADGIVAGISRYLEEAPAR</sequence>
<dbReference type="PROSITE" id="PS51257">
    <property type="entry name" value="PROKAR_LIPOPROTEIN"/>
    <property type="match status" value="1"/>
</dbReference>
<protein>
    <submittedName>
        <fullName evidence="5">Cell wall hydrolase/autolysin</fullName>
    </submittedName>
</protein>
<evidence type="ECO:0000256" key="3">
    <source>
        <dbReference type="SAM" id="SignalP"/>
    </source>
</evidence>
<proteinExistence type="predicted"/>
<evidence type="ECO:0000313" key="6">
    <source>
        <dbReference type="Proteomes" id="UP000014184"/>
    </source>
</evidence>
<evidence type="ECO:0000259" key="4">
    <source>
        <dbReference type="SMART" id="SM00646"/>
    </source>
</evidence>
<dbReference type="CDD" id="cd02696">
    <property type="entry name" value="MurNAc-LAA"/>
    <property type="match status" value="1"/>
</dbReference>
<keyword evidence="6" id="KW-1185">Reference proteome</keyword>
<keyword evidence="1 5" id="KW-0378">Hydrolase</keyword>